<evidence type="ECO:0000256" key="3">
    <source>
        <dbReference type="ARBA" id="ARBA00022759"/>
    </source>
</evidence>
<evidence type="ECO:0000256" key="4">
    <source>
        <dbReference type="ARBA" id="ARBA00022801"/>
    </source>
</evidence>
<dbReference type="STRING" id="391625.PPSIR1_10205"/>
<reference evidence="8 9" key="1">
    <citation type="submission" date="2007-06" db="EMBL/GenBank/DDBJ databases">
        <authorList>
            <person name="Shimkets L."/>
            <person name="Ferriera S."/>
            <person name="Johnson J."/>
            <person name="Kravitz S."/>
            <person name="Beeson K."/>
            <person name="Sutton G."/>
            <person name="Rogers Y.-H."/>
            <person name="Friedman R."/>
            <person name="Frazier M."/>
            <person name="Venter J.C."/>
        </authorList>
    </citation>
    <scope>NUCLEOTIDE SEQUENCE [LARGE SCALE GENOMIC DNA]</scope>
    <source>
        <strain evidence="8 9">SIR-1</strain>
    </source>
</reference>
<protein>
    <recommendedName>
        <fullName evidence="10">YicC family protein</fullName>
    </recommendedName>
</protein>
<evidence type="ECO:0000313" key="9">
    <source>
        <dbReference type="Proteomes" id="UP000005801"/>
    </source>
</evidence>
<dbReference type="Pfam" id="PF08340">
    <property type="entry name" value="YicC-like_C"/>
    <property type="match status" value="1"/>
</dbReference>
<evidence type="ECO:0000313" key="8">
    <source>
        <dbReference type="EMBL" id="EDM74083.1"/>
    </source>
</evidence>
<keyword evidence="9" id="KW-1185">Reference proteome</keyword>
<dbReference type="GO" id="GO:0004521">
    <property type="term" value="F:RNA endonuclease activity"/>
    <property type="evidence" value="ECO:0007669"/>
    <property type="project" value="InterPro"/>
</dbReference>
<dbReference type="AlphaFoldDB" id="A6GJ75"/>
<evidence type="ECO:0008006" key="10">
    <source>
        <dbReference type="Google" id="ProtNLM"/>
    </source>
</evidence>
<dbReference type="PANTHER" id="PTHR30636:SF3">
    <property type="entry name" value="UPF0701 PROTEIN YICC"/>
    <property type="match status" value="1"/>
</dbReference>
<dbReference type="Proteomes" id="UP000005801">
    <property type="component" value="Unassembled WGS sequence"/>
</dbReference>
<evidence type="ECO:0000256" key="1">
    <source>
        <dbReference type="ARBA" id="ARBA00001968"/>
    </source>
</evidence>
<evidence type="ECO:0000256" key="5">
    <source>
        <dbReference type="ARBA" id="ARBA00035648"/>
    </source>
</evidence>
<accession>A6GJ75</accession>
<dbReference type="InterPro" id="IPR005229">
    <property type="entry name" value="YicC/YloC-like"/>
</dbReference>
<dbReference type="InterPro" id="IPR013527">
    <property type="entry name" value="YicC-like_N"/>
</dbReference>
<dbReference type="Pfam" id="PF03755">
    <property type="entry name" value="YicC-like_N"/>
    <property type="match status" value="1"/>
</dbReference>
<evidence type="ECO:0000259" key="6">
    <source>
        <dbReference type="Pfam" id="PF03755"/>
    </source>
</evidence>
<evidence type="ECO:0000256" key="2">
    <source>
        <dbReference type="ARBA" id="ARBA00022722"/>
    </source>
</evidence>
<organism evidence="8 9">
    <name type="scientific">Plesiocystis pacifica SIR-1</name>
    <dbReference type="NCBI Taxonomy" id="391625"/>
    <lineage>
        <taxon>Bacteria</taxon>
        <taxon>Pseudomonadati</taxon>
        <taxon>Myxococcota</taxon>
        <taxon>Polyangia</taxon>
        <taxon>Nannocystales</taxon>
        <taxon>Nannocystaceae</taxon>
        <taxon>Plesiocystis</taxon>
    </lineage>
</organism>
<dbReference type="GO" id="GO:0016787">
    <property type="term" value="F:hydrolase activity"/>
    <property type="evidence" value="ECO:0007669"/>
    <property type="project" value="UniProtKB-KW"/>
</dbReference>
<dbReference type="eggNOG" id="COG1561">
    <property type="taxonomic scope" value="Bacteria"/>
</dbReference>
<comment type="cofactor">
    <cofactor evidence="1">
        <name>a divalent metal cation</name>
        <dbReference type="ChEBI" id="CHEBI:60240"/>
    </cofactor>
</comment>
<dbReference type="EMBL" id="ABCS01000150">
    <property type="protein sequence ID" value="EDM74083.1"/>
    <property type="molecule type" value="Genomic_DNA"/>
</dbReference>
<name>A6GJ75_9BACT</name>
<keyword evidence="4" id="KW-0378">Hydrolase</keyword>
<dbReference type="PANTHER" id="PTHR30636">
    <property type="entry name" value="UPF0701 PROTEIN YICC"/>
    <property type="match status" value="1"/>
</dbReference>
<proteinExistence type="inferred from homology"/>
<gene>
    <name evidence="8" type="ORF">PPSIR1_10205</name>
</gene>
<keyword evidence="2" id="KW-0540">Nuclease</keyword>
<evidence type="ECO:0000259" key="7">
    <source>
        <dbReference type="Pfam" id="PF08340"/>
    </source>
</evidence>
<comment type="similarity">
    <text evidence="5">Belongs to the YicC/YloC family.</text>
</comment>
<sequence length="309" mass="32761">MTGFGLADRGGAERGARLRVELRSVNSRYLEVKIRQPFNVGVEHGLRKQLEARLGRGRVDLAVRLEGGSFDEAADPLAALGVEGGIEGERVSQVLAGLAALEAKGRDAGVALSPPTTLDLLKFVSASARNSGAAEAPTPPEFLTAVVDEALAGLTAMREREGAALTAELGRLYDELEAQVAGLRESLEGEGERLMIQHRERLAELLGGADVAAEAIDGERVAAEVAVLIQRGDVSEELARIASHLEQARGVLAAEASVGQGKTLDFLGQELLREVTTIGSKITSHRGSALVIAAKRTIERLREQIQNVE</sequence>
<dbReference type="InterPro" id="IPR013551">
    <property type="entry name" value="YicC-like_C"/>
</dbReference>
<keyword evidence="3" id="KW-0255">Endonuclease</keyword>
<feature type="domain" description="Endoribonuclease YicC-like C-terminal" evidence="7">
    <location>
        <begin position="197"/>
        <end position="309"/>
    </location>
</feature>
<feature type="domain" description="Endoribonuclease YicC-like N-terminal" evidence="6">
    <location>
        <begin position="1"/>
        <end position="166"/>
    </location>
</feature>
<comment type="caution">
    <text evidence="8">The sequence shown here is derived from an EMBL/GenBank/DDBJ whole genome shotgun (WGS) entry which is preliminary data.</text>
</comment>